<dbReference type="Gene3D" id="3.30.470.30">
    <property type="entry name" value="DNA ligase/mRNA capping enzyme"/>
    <property type="match status" value="1"/>
</dbReference>
<keyword evidence="5 15" id="KW-0235">DNA replication</keyword>
<comment type="function">
    <text evidence="1 15">DNA ligase that catalyzes the formation of phosphodiester linkages between 5'-phosphoryl and 3'-hydroxyl groups in double-stranded DNA using NAD as a coenzyme and as the energy source for the reaction. It is essential for DNA replication and repair of damaged DNA.</text>
</comment>
<feature type="binding site" evidence="15">
    <location>
        <position position="343"/>
    </location>
    <ligand>
        <name>NAD(+)</name>
        <dbReference type="ChEBI" id="CHEBI:57540"/>
    </ligand>
</feature>
<dbReference type="GO" id="GO:0005829">
    <property type="term" value="C:cytosol"/>
    <property type="evidence" value="ECO:0007669"/>
    <property type="project" value="TreeGrafter"/>
</dbReference>
<dbReference type="Gene3D" id="1.10.287.610">
    <property type="entry name" value="Helix hairpin bin"/>
    <property type="match status" value="1"/>
</dbReference>
<keyword evidence="8 15" id="KW-0862">Zinc</keyword>
<evidence type="ECO:0000256" key="8">
    <source>
        <dbReference type="ARBA" id="ARBA00022833"/>
    </source>
</evidence>
<accession>A0A537K4T8</accession>
<dbReference type="PROSITE" id="PS50172">
    <property type="entry name" value="BRCT"/>
    <property type="match status" value="1"/>
</dbReference>
<dbReference type="SUPFAM" id="SSF52113">
    <property type="entry name" value="BRCT domain"/>
    <property type="match status" value="1"/>
</dbReference>
<evidence type="ECO:0000313" key="20">
    <source>
        <dbReference type="Proteomes" id="UP000318509"/>
    </source>
</evidence>
<dbReference type="FunFam" id="1.10.150.20:FF:000006">
    <property type="entry name" value="DNA ligase"/>
    <property type="match status" value="1"/>
</dbReference>
<evidence type="ECO:0000256" key="9">
    <source>
        <dbReference type="ARBA" id="ARBA00022842"/>
    </source>
</evidence>
<dbReference type="Pfam" id="PF03120">
    <property type="entry name" value="OB_DNA_ligase"/>
    <property type="match status" value="1"/>
</dbReference>
<proteinExistence type="inferred from homology"/>
<dbReference type="Gene3D" id="1.10.150.20">
    <property type="entry name" value="5' to 3' exonuclease, C-terminal subdomain"/>
    <property type="match status" value="2"/>
</dbReference>
<feature type="binding site" evidence="15">
    <location>
        <position position="319"/>
    </location>
    <ligand>
        <name>NAD(+)</name>
        <dbReference type="ChEBI" id="CHEBI:57540"/>
    </ligand>
</feature>
<feature type="binding site" evidence="15">
    <location>
        <position position="437"/>
    </location>
    <ligand>
        <name>Zn(2+)</name>
        <dbReference type="ChEBI" id="CHEBI:29105"/>
    </ligand>
</feature>
<keyword evidence="7 15" id="KW-0227">DNA damage</keyword>
<dbReference type="SUPFAM" id="SSF47781">
    <property type="entry name" value="RuvA domain 2-like"/>
    <property type="match status" value="1"/>
</dbReference>
<dbReference type="PIRSF" id="PIRSF001604">
    <property type="entry name" value="LigA"/>
    <property type="match status" value="1"/>
</dbReference>
<evidence type="ECO:0000256" key="10">
    <source>
        <dbReference type="ARBA" id="ARBA00023027"/>
    </source>
</evidence>
<dbReference type="InterPro" id="IPR004149">
    <property type="entry name" value="Znf_DNAligase_C4"/>
</dbReference>
<dbReference type="GO" id="GO:0006260">
    <property type="term" value="P:DNA replication"/>
    <property type="evidence" value="ECO:0007669"/>
    <property type="project" value="UniProtKB-KW"/>
</dbReference>
<dbReference type="InterPro" id="IPR010994">
    <property type="entry name" value="RuvA_2-like"/>
</dbReference>
<protein>
    <recommendedName>
        <fullName evidence="3 15">DNA ligase</fullName>
        <ecNumber evidence="2 15">6.5.1.2</ecNumber>
    </recommendedName>
    <alternativeName>
        <fullName evidence="15">Polydeoxyribonucleotide synthase [NAD(+)]</fullName>
    </alternativeName>
</protein>
<organism evidence="19 20">
    <name type="scientific">Candidatus Segetimicrobium genomatis</name>
    <dbReference type="NCBI Taxonomy" id="2569760"/>
    <lineage>
        <taxon>Bacteria</taxon>
        <taxon>Bacillati</taxon>
        <taxon>Candidatus Sysuimicrobiota</taxon>
        <taxon>Candidatus Sysuimicrobiia</taxon>
        <taxon>Candidatus Sysuimicrobiales</taxon>
        <taxon>Candidatus Segetimicrobiaceae</taxon>
        <taxon>Candidatus Segetimicrobium</taxon>
    </lineage>
</organism>
<dbReference type="FunFam" id="1.10.287.610:FF:000002">
    <property type="entry name" value="DNA ligase"/>
    <property type="match status" value="1"/>
</dbReference>
<dbReference type="SMART" id="SM00278">
    <property type="entry name" value="HhH1"/>
    <property type="match status" value="3"/>
</dbReference>
<dbReference type="CDD" id="cd00114">
    <property type="entry name" value="LIGANc"/>
    <property type="match status" value="1"/>
</dbReference>
<dbReference type="GO" id="GO:0003911">
    <property type="term" value="F:DNA ligase (NAD+) activity"/>
    <property type="evidence" value="ECO:0007669"/>
    <property type="project" value="UniProtKB-UniRule"/>
</dbReference>
<comment type="similarity">
    <text evidence="14 15">Belongs to the NAD-dependent DNA ligase family. LigA subfamily.</text>
</comment>
<dbReference type="AlphaFoldDB" id="A0A537K4T8"/>
<dbReference type="CDD" id="cd17748">
    <property type="entry name" value="BRCT_DNA_ligase_like"/>
    <property type="match status" value="1"/>
</dbReference>
<keyword evidence="11 15" id="KW-0234">DNA repair</keyword>
<dbReference type="InterPro" id="IPR036420">
    <property type="entry name" value="BRCT_dom_sf"/>
</dbReference>
<keyword evidence="12 15" id="KW-0464">Manganese</keyword>
<evidence type="ECO:0000259" key="18">
    <source>
        <dbReference type="PROSITE" id="PS50172"/>
    </source>
</evidence>
<feature type="binding site" evidence="15">
    <location>
        <position position="165"/>
    </location>
    <ligand>
        <name>NAD(+)</name>
        <dbReference type="ChEBI" id="CHEBI:57540"/>
    </ligand>
</feature>
<dbReference type="InterPro" id="IPR013839">
    <property type="entry name" value="DNAligase_adenylation"/>
</dbReference>
<evidence type="ECO:0000256" key="12">
    <source>
        <dbReference type="ARBA" id="ARBA00023211"/>
    </source>
</evidence>
<dbReference type="InterPro" id="IPR003583">
    <property type="entry name" value="Hlx-hairpin-Hlx_DNA-bd_motif"/>
</dbReference>
<dbReference type="PANTHER" id="PTHR23389">
    <property type="entry name" value="CHROMOSOME TRANSMISSION FIDELITY FACTOR 18"/>
    <property type="match status" value="1"/>
</dbReference>
<dbReference type="Pfam" id="PF14520">
    <property type="entry name" value="HHH_5"/>
    <property type="match status" value="1"/>
</dbReference>
<feature type="domain" description="BRCT" evidence="18">
    <location>
        <begin position="618"/>
        <end position="697"/>
    </location>
</feature>
<dbReference type="HAMAP" id="MF_01588">
    <property type="entry name" value="DNA_ligase_A"/>
    <property type="match status" value="1"/>
</dbReference>
<dbReference type="Pfam" id="PF01653">
    <property type="entry name" value="DNA_ligase_aden"/>
    <property type="match status" value="1"/>
</dbReference>
<dbReference type="InterPro" id="IPR041663">
    <property type="entry name" value="DisA/LigA_HHH"/>
</dbReference>
<dbReference type="InterPro" id="IPR012340">
    <property type="entry name" value="NA-bd_OB-fold"/>
</dbReference>
<evidence type="ECO:0000313" key="19">
    <source>
        <dbReference type="EMBL" id="TMI90744.1"/>
    </source>
</evidence>
<evidence type="ECO:0000256" key="1">
    <source>
        <dbReference type="ARBA" id="ARBA00004067"/>
    </source>
</evidence>
<dbReference type="InterPro" id="IPR018239">
    <property type="entry name" value="DNA_ligase_AS"/>
</dbReference>
<dbReference type="InterPro" id="IPR001679">
    <property type="entry name" value="DNA_ligase"/>
</dbReference>
<dbReference type="Pfam" id="PF03119">
    <property type="entry name" value="DNA_ligase_ZBD"/>
    <property type="match status" value="1"/>
</dbReference>
<gene>
    <name evidence="15 19" type="primary">ligA</name>
    <name evidence="19" type="ORF">E6H00_05850</name>
</gene>
<evidence type="ECO:0000256" key="14">
    <source>
        <dbReference type="ARBA" id="ARBA00060881"/>
    </source>
</evidence>
<dbReference type="Gene3D" id="2.40.50.140">
    <property type="entry name" value="Nucleic acid-binding proteins"/>
    <property type="match status" value="1"/>
</dbReference>
<keyword evidence="4 15" id="KW-0436">Ligase</keyword>
<evidence type="ECO:0000256" key="3">
    <source>
        <dbReference type="ARBA" id="ARBA00013308"/>
    </source>
</evidence>
<evidence type="ECO:0000256" key="5">
    <source>
        <dbReference type="ARBA" id="ARBA00022705"/>
    </source>
</evidence>
<comment type="cofactor">
    <cofactor evidence="15">
        <name>Mg(2+)</name>
        <dbReference type="ChEBI" id="CHEBI:18420"/>
    </cofactor>
    <cofactor evidence="15">
        <name>Mn(2+)</name>
        <dbReference type="ChEBI" id="CHEBI:29035"/>
    </cofactor>
</comment>
<feature type="binding site" evidence="15">
    <location>
        <position position="440"/>
    </location>
    <ligand>
        <name>Zn(2+)</name>
        <dbReference type="ChEBI" id="CHEBI:29105"/>
    </ligand>
</feature>
<dbReference type="FunFam" id="1.10.150.20:FF:000007">
    <property type="entry name" value="DNA ligase"/>
    <property type="match status" value="1"/>
</dbReference>
<dbReference type="InterPro" id="IPR013840">
    <property type="entry name" value="DNAligase_N"/>
</dbReference>
<dbReference type="PROSITE" id="PS01055">
    <property type="entry name" value="DNA_LIGASE_N1"/>
    <property type="match status" value="1"/>
</dbReference>
<feature type="binding site" evidence="15">
    <location>
        <position position="142"/>
    </location>
    <ligand>
        <name>NAD(+)</name>
        <dbReference type="ChEBI" id="CHEBI:57540"/>
    </ligand>
</feature>
<dbReference type="GO" id="GO:0006281">
    <property type="term" value="P:DNA repair"/>
    <property type="evidence" value="ECO:0007669"/>
    <property type="project" value="UniProtKB-KW"/>
</dbReference>
<dbReference type="Gene3D" id="6.20.10.30">
    <property type="match status" value="1"/>
</dbReference>
<dbReference type="Proteomes" id="UP000318509">
    <property type="component" value="Unassembled WGS sequence"/>
</dbReference>
<dbReference type="GO" id="GO:0003677">
    <property type="term" value="F:DNA binding"/>
    <property type="evidence" value="ECO:0007669"/>
    <property type="project" value="InterPro"/>
</dbReference>
<dbReference type="PROSITE" id="PS01056">
    <property type="entry name" value="DNA_LIGASE_N2"/>
    <property type="match status" value="1"/>
</dbReference>
<keyword evidence="6 15" id="KW-0479">Metal-binding</keyword>
<evidence type="ECO:0000256" key="7">
    <source>
        <dbReference type="ARBA" id="ARBA00022763"/>
    </source>
</evidence>
<dbReference type="EC" id="6.5.1.2" evidence="2 15"/>
<feature type="binding site" evidence="15">
    <location>
        <position position="461"/>
    </location>
    <ligand>
        <name>Zn(2+)</name>
        <dbReference type="ChEBI" id="CHEBI:29105"/>
    </ligand>
</feature>
<dbReference type="SMART" id="SM00532">
    <property type="entry name" value="LIGANc"/>
    <property type="match status" value="1"/>
</dbReference>
<reference evidence="19 20" key="1">
    <citation type="journal article" date="2019" name="Nat. Microbiol.">
        <title>Mediterranean grassland soil C-N compound turnover is dependent on rainfall and depth, and is mediated by genomically divergent microorganisms.</title>
        <authorList>
            <person name="Diamond S."/>
            <person name="Andeer P.F."/>
            <person name="Li Z."/>
            <person name="Crits-Christoph A."/>
            <person name="Burstein D."/>
            <person name="Anantharaman K."/>
            <person name="Lane K.R."/>
            <person name="Thomas B.C."/>
            <person name="Pan C."/>
            <person name="Northen T.R."/>
            <person name="Banfield J.F."/>
        </authorList>
    </citation>
    <scope>NUCLEOTIDE SEQUENCE [LARGE SCALE GENOMIC DNA]</scope>
    <source>
        <strain evidence="19">NP_3</strain>
    </source>
</reference>
<comment type="caution">
    <text evidence="15">Lacks conserved residue(s) required for the propagation of feature annotation.</text>
</comment>
<dbReference type="InterPro" id="IPR004150">
    <property type="entry name" value="NAD_DNA_ligase_OB"/>
</dbReference>
<keyword evidence="9 15" id="KW-0460">Magnesium</keyword>
<sequence>MKTKGRRLSLRREPERPAPRTPGSRRAADRPGDVVRRLEELREKIRYHLHRYHVLDAPEISDEAFDALMGELRALEAAHPALVTPDSPTQRVGAPPAEGFRPVTHPQPMRSLANAFDEDELRAWYKRVVTNLGTATVDLVCELKLDGAAISLVYERGVFVRGATRGDGVRGEDITPNLRTVRSLPLRLREDSDPPEFVEVRGEVFLPLRALEAINRERETAGEPPFANARNAAAGSLRQLDPAVTARRPLDLVIYQVGVVRGRRFKTHRESLEWARTAGVPVDPHSRRAASIEDVLAYVREWSAQRQTLPYGTDGIVVKVDSLDQQAELGATSQAPRWAIAYKFPAEQAETAVRDITVHVGRTGALTPVADLEPVRVSGVIVRHATLHNEDEMRRKDVRIGDHVIVQRAGEVIPEVVRVLTEKRTGDERPFAMPATCPVCGSPVERKPGEAVARCTGGAICPAQVLERLIHFGSRDALNIEGVGPKLLQQLLDRELIRDPADLFRLTRAQVLTLERMADKSADNVIAAIARSRRPTLARLVYSLGIRHVGLHVAEVLAQHFGDLDRLARASLEEVSDVPGIGPTIAQSVVEFFQQPATRAFLRKLEAAGVRPEAPSAASKGRLSGKTFVFTGALERFSRREAAERVAALGGTVTDSVSARTSYLVAGGDPGSKLERARKLGVTVLDEPGLIRLLEER</sequence>
<evidence type="ECO:0000256" key="6">
    <source>
        <dbReference type="ARBA" id="ARBA00022723"/>
    </source>
</evidence>
<comment type="catalytic activity">
    <reaction evidence="13 15 16">
        <text>NAD(+) + (deoxyribonucleotide)n-3'-hydroxyl + 5'-phospho-(deoxyribonucleotide)m = (deoxyribonucleotide)n+m + AMP + beta-nicotinamide D-nucleotide.</text>
        <dbReference type="EC" id="6.5.1.2"/>
    </reaction>
</comment>
<dbReference type="FunFam" id="3.30.470.30:FF:000001">
    <property type="entry name" value="DNA ligase"/>
    <property type="match status" value="1"/>
</dbReference>
<dbReference type="Gene3D" id="3.40.50.10190">
    <property type="entry name" value="BRCT domain"/>
    <property type="match status" value="1"/>
</dbReference>
<evidence type="ECO:0000256" key="2">
    <source>
        <dbReference type="ARBA" id="ARBA00012722"/>
    </source>
</evidence>
<dbReference type="InterPro" id="IPR001357">
    <property type="entry name" value="BRCT_dom"/>
</dbReference>
<dbReference type="Pfam" id="PF12826">
    <property type="entry name" value="HHH_2"/>
    <property type="match status" value="1"/>
</dbReference>
<dbReference type="InterPro" id="IPR033136">
    <property type="entry name" value="DNA_ligase_CS"/>
</dbReference>
<feature type="active site" description="N6-AMP-lysine intermediate" evidence="15">
    <location>
        <position position="144"/>
    </location>
</feature>
<dbReference type="SMART" id="SM00292">
    <property type="entry name" value="BRCT"/>
    <property type="match status" value="1"/>
</dbReference>
<evidence type="ECO:0000256" key="17">
    <source>
        <dbReference type="SAM" id="MobiDB-lite"/>
    </source>
</evidence>
<dbReference type="PANTHER" id="PTHR23389:SF9">
    <property type="entry name" value="DNA LIGASE"/>
    <property type="match status" value="1"/>
</dbReference>
<dbReference type="NCBIfam" id="TIGR00575">
    <property type="entry name" value="dnlj"/>
    <property type="match status" value="1"/>
</dbReference>
<dbReference type="SUPFAM" id="SSF56091">
    <property type="entry name" value="DNA ligase/mRNA capping enzyme, catalytic domain"/>
    <property type="match status" value="1"/>
</dbReference>
<name>A0A537K4T8_9BACT</name>
<dbReference type="GO" id="GO:0046872">
    <property type="term" value="F:metal ion binding"/>
    <property type="evidence" value="ECO:0007669"/>
    <property type="project" value="UniProtKB-KW"/>
</dbReference>
<evidence type="ECO:0000256" key="4">
    <source>
        <dbReference type="ARBA" id="ARBA00022598"/>
    </source>
</evidence>
<dbReference type="SUPFAM" id="SSF50249">
    <property type="entry name" value="Nucleic acid-binding proteins"/>
    <property type="match status" value="1"/>
</dbReference>
<evidence type="ECO:0000256" key="11">
    <source>
        <dbReference type="ARBA" id="ARBA00023204"/>
    </source>
</evidence>
<feature type="region of interest" description="Disordered" evidence="17">
    <location>
        <begin position="1"/>
        <end position="32"/>
    </location>
</feature>
<feature type="binding site" evidence="15">
    <location>
        <begin position="111"/>
        <end position="112"/>
    </location>
    <ligand>
        <name>NAD(+)</name>
        <dbReference type="ChEBI" id="CHEBI:57540"/>
    </ligand>
</feature>
<dbReference type="NCBIfam" id="NF005932">
    <property type="entry name" value="PRK07956.1"/>
    <property type="match status" value="1"/>
</dbReference>
<evidence type="ECO:0000256" key="15">
    <source>
        <dbReference type="HAMAP-Rule" id="MF_01588"/>
    </source>
</evidence>
<evidence type="ECO:0000256" key="16">
    <source>
        <dbReference type="RuleBase" id="RU000618"/>
    </source>
</evidence>
<keyword evidence="10 15" id="KW-0520">NAD</keyword>
<dbReference type="FunFam" id="2.40.50.140:FF:000012">
    <property type="entry name" value="DNA ligase"/>
    <property type="match status" value="1"/>
</dbReference>
<dbReference type="Pfam" id="PF00533">
    <property type="entry name" value="BRCT"/>
    <property type="match status" value="1"/>
</dbReference>
<feature type="binding site" evidence="15">
    <location>
        <begin position="62"/>
        <end position="66"/>
    </location>
    <ligand>
        <name>NAD(+)</name>
        <dbReference type="ChEBI" id="CHEBI:57540"/>
    </ligand>
</feature>
<feature type="binding site" evidence="15">
    <location>
        <position position="203"/>
    </location>
    <ligand>
        <name>NAD(+)</name>
        <dbReference type="ChEBI" id="CHEBI:57540"/>
    </ligand>
</feature>
<evidence type="ECO:0000256" key="13">
    <source>
        <dbReference type="ARBA" id="ARBA00034005"/>
    </source>
</evidence>
<comment type="caution">
    <text evidence="19">The sequence shown here is derived from an EMBL/GenBank/DDBJ whole genome shotgun (WGS) entry which is preliminary data.</text>
</comment>
<dbReference type="EMBL" id="VBAK01000107">
    <property type="protein sequence ID" value="TMI90744.1"/>
    <property type="molecule type" value="Genomic_DNA"/>
</dbReference>